<evidence type="ECO:0000313" key="15">
    <source>
        <dbReference type="EMBL" id="PDV96863.1"/>
    </source>
</evidence>
<comment type="cofactor">
    <cofactor evidence="2">
        <name>Mg(2+)</name>
        <dbReference type="ChEBI" id="CHEBI:18420"/>
    </cofactor>
</comment>
<feature type="domain" description="Pyruvate carboxyltransferase" evidence="14">
    <location>
        <begin position="7"/>
        <end position="259"/>
    </location>
</feature>
<keyword evidence="10" id="KW-0457">Lysine biosynthesis</keyword>
<evidence type="ECO:0000256" key="12">
    <source>
        <dbReference type="ARBA" id="ARBA00048363"/>
    </source>
</evidence>
<dbReference type="Pfam" id="PF00682">
    <property type="entry name" value="HMGL-like"/>
    <property type="match status" value="1"/>
</dbReference>
<keyword evidence="9" id="KW-0460">Magnesium</keyword>
<dbReference type="GO" id="GO:0046872">
    <property type="term" value="F:metal ion binding"/>
    <property type="evidence" value="ECO:0007669"/>
    <property type="project" value="UniProtKB-KW"/>
</dbReference>
<evidence type="ECO:0000256" key="8">
    <source>
        <dbReference type="ARBA" id="ARBA00022723"/>
    </source>
</evidence>
<dbReference type="PROSITE" id="PS50991">
    <property type="entry name" value="PYR_CT"/>
    <property type="match status" value="1"/>
</dbReference>
<gene>
    <name evidence="15" type="ORF">A9Q02_20155</name>
</gene>
<evidence type="ECO:0000256" key="2">
    <source>
        <dbReference type="ARBA" id="ARBA00001946"/>
    </source>
</evidence>
<dbReference type="InterPro" id="IPR002034">
    <property type="entry name" value="AIPM/Hcit_synth_CS"/>
</dbReference>
<dbReference type="Pfam" id="PF22617">
    <property type="entry name" value="HCS_D2"/>
    <property type="match status" value="1"/>
</dbReference>
<comment type="pathway">
    <text evidence="3">Amino-acid biosynthesis; L-lysine biosynthesis via AAA pathway; L-alpha-aminoadipate from 2-oxoglutarate: step 1/5.</text>
</comment>
<reference evidence="15 16" key="1">
    <citation type="submission" date="2016-05" db="EMBL/GenBank/DDBJ databases">
        <authorList>
            <person name="Lavstsen T."/>
            <person name="Jespersen J.S."/>
        </authorList>
    </citation>
    <scope>NUCLEOTIDE SEQUENCE [LARGE SCALE GENOMIC DNA]</scope>
    <source>
        <strain evidence="15 16">B7-9</strain>
    </source>
</reference>
<evidence type="ECO:0000313" key="16">
    <source>
        <dbReference type="Proteomes" id="UP000220922"/>
    </source>
</evidence>
<evidence type="ECO:0000256" key="6">
    <source>
        <dbReference type="ARBA" id="ARBA00022605"/>
    </source>
</evidence>
<dbReference type="UniPathway" id="UPA00033">
    <property type="reaction ID" value="UER00028"/>
</dbReference>
<evidence type="ECO:0000259" key="14">
    <source>
        <dbReference type="PROSITE" id="PS50991"/>
    </source>
</evidence>
<evidence type="ECO:0000256" key="9">
    <source>
        <dbReference type="ARBA" id="ARBA00022842"/>
    </source>
</evidence>
<comment type="similarity">
    <text evidence="4">Belongs to the alpha-IPM synthase/homocitrate synthase family. Homocitrate synthase LYS20/LYS21 subfamily.</text>
</comment>
<dbReference type="GO" id="GO:0019878">
    <property type="term" value="P:lysine biosynthetic process via aminoadipic acid"/>
    <property type="evidence" value="ECO:0007669"/>
    <property type="project" value="UniProtKB-UniPathway"/>
</dbReference>
<dbReference type="AlphaFoldDB" id="A0A2H3KGL6"/>
<dbReference type="InterPro" id="IPR011872">
    <property type="entry name" value="Homocitrate_synth"/>
</dbReference>
<comment type="cofactor">
    <cofactor evidence="1">
        <name>Mn(2+)</name>
        <dbReference type="ChEBI" id="CHEBI:29035"/>
    </cofactor>
</comment>
<dbReference type="SUPFAM" id="SSF51569">
    <property type="entry name" value="Aldolase"/>
    <property type="match status" value="1"/>
</dbReference>
<dbReference type="NCBIfam" id="TIGR02146">
    <property type="entry name" value="LysS_fung_arch"/>
    <property type="match status" value="1"/>
</dbReference>
<evidence type="ECO:0000256" key="1">
    <source>
        <dbReference type="ARBA" id="ARBA00001936"/>
    </source>
</evidence>
<dbReference type="InterPro" id="IPR013785">
    <property type="entry name" value="Aldolase_TIM"/>
</dbReference>
<evidence type="ECO:0000256" key="11">
    <source>
        <dbReference type="ARBA" id="ARBA00023211"/>
    </source>
</evidence>
<protein>
    <recommendedName>
        <fullName evidence="5 13">Homocitrate synthase</fullName>
        <ecNumber evidence="5 13">2.3.3.14</ecNumber>
    </recommendedName>
</protein>
<keyword evidence="11" id="KW-0464">Manganese</keyword>
<keyword evidence="6" id="KW-0028">Amino-acid biosynthesis</keyword>
<dbReference type="CDD" id="cd07948">
    <property type="entry name" value="DRE_TIM_HCS"/>
    <property type="match status" value="1"/>
</dbReference>
<dbReference type="PANTHER" id="PTHR10277">
    <property type="entry name" value="HOMOCITRATE SYNTHASE-RELATED"/>
    <property type="match status" value="1"/>
</dbReference>
<evidence type="ECO:0000256" key="4">
    <source>
        <dbReference type="ARBA" id="ARBA00006361"/>
    </source>
</evidence>
<dbReference type="Gene3D" id="3.20.20.70">
    <property type="entry name" value="Aldolase class I"/>
    <property type="match status" value="1"/>
</dbReference>
<comment type="catalytic activity">
    <reaction evidence="12">
        <text>acetyl-CoA + 2-oxoglutarate + H2O = (2R)-homocitrate + CoA + H(+)</text>
        <dbReference type="Rhea" id="RHEA:12929"/>
        <dbReference type="ChEBI" id="CHEBI:15377"/>
        <dbReference type="ChEBI" id="CHEBI:15378"/>
        <dbReference type="ChEBI" id="CHEBI:16810"/>
        <dbReference type="ChEBI" id="CHEBI:57287"/>
        <dbReference type="ChEBI" id="CHEBI:57288"/>
        <dbReference type="ChEBI" id="CHEBI:58884"/>
        <dbReference type="EC" id="2.3.3.14"/>
    </reaction>
    <physiologicalReaction direction="left-to-right" evidence="12">
        <dbReference type="Rhea" id="RHEA:12930"/>
    </physiologicalReaction>
</comment>
<dbReference type="RefSeq" id="WP_097655050.1">
    <property type="nucleotide sequence ID" value="NZ_LYXE01000176.1"/>
</dbReference>
<dbReference type="Gene3D" id="1.10.238.260">
    <property type="match status" value="1"/>
</dbReference>
<keyword evidence="8" id="KW-0479">Metal-binding</keyword>
<dbReference type="PANTHER" id="PTHR10277:SF48">
    <property type="entry name" value="HOMOCITRATE SYNTHASE, CYTOSOLIC ISOZYME-RELATED"/>
    <property type="match status" value="1"/>
</dbReference>
<sequence length="375" mass="40980">MQSHDRPLLVDTTLREGEQFATAHFSSSQRLAIAEALDAFGVEYIELTSPAASPQSARDLEVIARRGLRARIATHVRCHLDDARLAIEHGAQAVHLLYATSEPLRQASHGRSLDQIVEEARVVIAYLRQFPVEIRFSAEDTFRTDLPSLLRVYQAVAELGVHRVGLADTVGIATPRQVYTTVAQVRAAVNCDIEFHGHNDAGCAVANAFCAFEGGATHLDVTVLGIGERNGIASLAGMVARMASLDPQMVAHYEVAMLPELDRMVAEMVGVTVPFDAPISSPFAFHHKAGLHTKAVINDPRSYEVLDPARFGRARTVAVAHRLVGWHAVAERARELGIYLSEPAARQAATRIKTIGDEHELNSTTVDEILYEYAE</sequence>
<dbReference type="InterPro" id="IPR054691">
    <property type="entry name" value="LeuA/HCS_post-cat"/>
</dbReference>
<proteinExistence type="inferred from homology"/>
<evidence type="ECO:0000256" key="13">
    <source>
        <dbReference type="NCBIfam" id="TIGR02146"/>
    </source>
</evidence>
<keyword evidence="7" id="KW-0808">Transferase</keyword>
<evidence type="ECO:0000256" key="5">
    <source>
        <dbReference type="ARBA" id="ARBA00012974"/>
    </source>
</evidence>
<accession>A0A2H3KGL6</accession>
<dbReference type="OrthoDB" id="9804858at2"/>
<organism evidence="15 16">
    <name type="scientific">Candidatus Chloroploca asiatica</name>
    <dbReference type="NCBI Taxonomy" id="1506545"/>
    <lineage>
        <taxon>Bacteria</taxon>
        <taxon>Bacillati</taxon>
        <taxon>Chloroflexota</taxon>
        <taxon>Chloroflexia</taxon>
        <taxon>Chloroflexales</taxon>
        <taxon>Chloroflexineae</taxon>
        <taxon>Oscillochloridaceae</taxon>
        <taxon>Candidatus Chloroploca</taxon>
    </lineage>
</organism>
<dbReference type="InterPro" id="IPR050073">
    <property type="entry name" value="2-IPM_HCS-like"/>
</dbReference>
<name>A0A2H3KGL6_9CHLR</name>
<dbReference type="GO" id="GO:0004410">
    <property type="term" value="F:homocitrate synthase activity"/>
    <property type="evidence" value="ECO:0007669"/>
    <property type="project" value="UniProtKB-EC"/>
</dbReference>
<keyword evidence="16" id="KW-1185">Reference proteome</keyword>
<evidence type="ECO:0000256" key="3">
    <source>
        <dbReference type="ARBA" id="ARBA00004755"/>
    </source>
</evidence>
<evidence type="ECO:0000256" key="7">
    <source>
        <dbReference type="ARBA" id="ARBA00022679"/>
    </source>
</evidence>
<dbReference type="Proteomes" id="UP000220922">
    <property type="component" value="Unassembled WGS sequence"/>
</dbReference>
<dbReference type="EMBL" id="LYXE01000176">
    <property type="protein sequence ID" value="PDV96863.1"/>
    <property type="molecule type" value="Genomic_DNA"/>
</dbReference>
<dbReference type="EC" id="2.3.3.14" evidence="5 13"/>
<dbReference type="InterPro" id="IPR048253">
    <property type="entry name" value="DRE_TIM_HCS_fun_bact"/>
</dbReference>
<comment type="caution">
    <text evidence="15">The sequence shown here is derived from an EMBL/GenBank/DDBJ whole genome shotgun (WGS) entry which is preliminary data.</text>
</comment>
<dbReference type="PROSITE" id="PS00816">
    <property type="entry name" value="AIPM_HOMOCIT_SYNTH_2"/>
    <property type="match status" value="1"/>
</dbReference>
<dbReference type="InterPro" id="IPR000891">
    <property type="entry name" value="PYR_CT"/>
</dbReference>
<evidence type="ECO:0000256" key="10">
    <source>
        <dbReference type="ARBA" id="ARBA00023154"/>
    </source>
</evidence>